<organism evidence="1 2">
    <name type="scientific">Persea americana</name>
    <name type="common">Avocado</name>
    <dbReference type="NCBI Taxonomy" id="3435"/>
    <lineage>
        <taxon>Eukaryota</taxon>
        <taxon>Viridiplantae</taxon>
        <taxon>Streptophyta</taxon>
        <taxon>Embryophyta</taxon>
        <taxon>Tracheophyta</taxon>
        <taxon>Spermatophyta</taxon>
        <taxon>Magnoliopsida</taxon>
        <taxon>Magnoliidae</taxon>
        <taxon>Laurales</taxon>
        <taxon>Lauraceae</taxon>
        <taxon>Persea</taxon>
    </lineage>
</organism>
<proteinExistence type="predicted"/>
<evidence type="ECO:0000313" key="1">
    <source>
        <dbReference type="EMBL" id="KAJ8629734.1"/>
    </source>
</evidence>
<name>A0ACC2L8G2_PERAE</name>
<comment type="caution">
    <text evidence="1">The sequence shown here is derived from an EMBL/GenBank/DDBJ whole genome shotgun (WGS) entry which is preliminary data.</text>
</comment>
<sequence length="378" mass="43449">MGFDFEKSIPREPPWLMMLPNEKEEEENPDVRVFYSFSNKKIHTIPLPDMRGKRCCGSFQNGWLMTVDDNLDISLFHPWSKRRINLPHQSTFKDQNYEGCSMEVNRDMHVRKVTLSDDGSLAMFVYGVGDLAFCRIGDDDDAYTDVVGFYRAGDVDVFGHPLMMGEQIEHLVMEDVIYHMGYFYAVSKGGALCRILFEDRFHALAERLTPKLDKLIPYTLFAYLVPDILTDRMFVITRDVDAIFRDENGIYRDDLDDNSHHKTTPFDIFAVPLEEEGAHAGTLKTFTKVESLGDRVRVLFLGYNSSMIVMASQFPGLKGNHIYFADNILERYYDNPYGCPDSGIFSLEDGTVEQLFADRFHPILSPPLWIATPPYSHH</sequence>
<keyword evidence="2" id="KW-1185">Reference proteome</keyword>
<evidence type="ECO:0000313" key="2">
    <source>
        <dbReference type="Proteomes" id="UP001234297"/>
    </source>
</evidence>
<dbReference type="Proteomes" id="UP001234297">
    <property type="component" value="Chromosome 7"/>
</dbReference>
<reference evidence="1 2" key="1">
    <citation type="journal article" date="2022" name="Hortic Res">
        <title>A haplotype resolved chromosomal level avocado genome allows analysis of novel avocado genes.</title>
        <authorList>
            <person name="Nath O."/>
            <person name="Fletcher S.J."/>
            <person name="Hayward A."/>
            <person name="Shaw L.M."/>
            <person name="Masouleh A.K."/>
            <person name="Furtado A."/>
            <person name="Henry R.J."/>
            <person name="Mitter N."/>
        </authorList>
    </citation>
    <scope>NUCLEOTIDE SEQUENCE [LARGE SCALE GENOMIC DNA]</scope>
    <source>
        <strain evidence="2">cv. Hass</strain>
    </source>
</reference>
<accession>A0ACC2L8G2</accession>
<protein>
    <submittedName>
        <fullName evidence="1">Uncharacterized protein</fullName>
    </submittedName>
</protein>
<dbReference type="EMBL" id="CM056815">
    <property type="protein sequence ID" value="KAJ8629734.1"/>
    <property type="molecule type" value="Genomic_DNA"/>
</dbReference>
<gene>
    <name evidence="1" type="ORF">MRB53_023057</name>
</gene>